<accession>A0ACC1J6E7</accession>
<feature type="non-terminal residue" evidence="1">
    <location>
        <position position="402"/>
    </location>
</feature>
<dbReference type="Proteomes" id="UP001150603">
    <property type="component" value="Unassembled WGS sequence"/>
</dbReference>
<evidence type="ECO:0000313" key="1">
    <source>
        <dbReference type="EMBL" id="KAJ1939128.1"/>
    </source>
</evidence>
<protein>
    <submittedName>
        <fullName evidence="1">Uncharacterized protein</fullName>
    </submittedName>
</protein>
<reference evidence="1" key="1">
    <citation type="submission" date="2022-07" db="EMBL/GenBank/DDBJ databases">
        <title>Phylogenomic reconstructions and comparative analyses of Kickxellomycotina fungi.</title>
        <authorList>
            <person name="Reynolds N.K."/>
            <person name="Stajich J.E."/>
            <person name="Barry K."/>
            <person name="Grigoriev I.V."/>
            <person name="Crous P."/>
            <person name="Smith M.E."/>
        </authorList>
    </citation>
    <scope>NUCLEOTIDE SEQUENCE</scope>
    <source>
        <strain evidence="1">NRRL 5244</strain>
    </source>
</reference>
<name>A0ACC1J6E7_9FUNG</name>
<keyword evidence="2" id="KW-1185">Reference proteome</keyword>
<comment type="caution">
    <text evidence="1">The sequence shown here is derived from an EMBL/GenBank/DDBJ whole genome shotgun (WGS) entry which is preliminary data.</text>
</comment>
<dbReference type="EMBL" id="JANBPW010002947">
    <property type="protein sequence ID" value="KAJ1939128.1"/>
    <property type="molecule type" value="Genomic_DNA"/>
</dbReference>
<proteinExistence type="predicted"/>
<organism evidence="1 2">
    <name type="scientific">Linderina macrospora</name>
    <dbReference type="NCBI Taxonomy" id="4868"/>
    <lineage>
        <taxon>Eukaryota</taxon>
        <taxon>Fungi</taxon>
        <taxon>Fungi incertae sedis</taxon>
        <taxon>Zoopagomycota</taxon>
        <taxon>Kickxellomycotina</taxon>
        <taxon>Kickxellomycetes</taxon>
        <taxon>Kickxellales</taxon>
        <taxon>Kickxellaceae</taxon>
        <taxon>Linderina</taxon>
    </lineage>
</organism>
<gene>
    <name evidence="1" type="ORF">FBU59_004225</name>
</gene>
<sequence length="402" mass="44919">MNADTARTYRFTLGFGQGWGWSEARQVLLARGCNPSVVTEDWVQNHFRWCVWNCASYARRFPLQQHAFWSVEGTINRLLYRYEREYVRGERSALKRVLEMDSSSQQLMVLCVASISQKDSVTTMEVTDGWYSISAPADAVLAGAVSKGRLRVGDKIACAGLKLCGITEGAAPFSAKAEGASLPLRANCVRRAPWDARLGFQPSKAMFMSLSAVSEEGGYIGAALDVVIVRSYPVLYMETMPDGKRMVRCEKEEQRMCAKFDGWRTTKALAIADSIKQASRQGSAGSANAAIGPSSDGEELYNFVMNGRADPSDSGQQLTDLQKTTLEQYMLERRTEEESEITRRLDEEQPPRQVRAFFRLRVCDYPAHRHKGSEARQGKQAMITVWGSHSLQPADFPEGSRF</sequence>
<evidence type="ECO:0000313" key="2">
    <source>
        <dbReference type="Proteomes" id="UP001150603"/>
    </source>
</evidence>